<sequence length="116" mass="13096">MVWIKRNPTVRLSQKIGKSWHRPDGQRRRNVCAAVRTRTKKRAPWSAIRIIAWQAARRYWLNNRRVAGDPAGMPACSSFAYSAINCFSIASSADSGSGRRWSSTTRAPIRSDSDFA</sequence>
<keyword evidence="3" id="KW-1185">Reference proteome</keyword>
<reference evidence="2" key="1">
    <citation type="submission" date="2016-01" db="EMBL/GenBank/DDBJ databases">
        <authorList>
            <person name="Peeters C."/>
        </authorList>
    </citation>
    <scope>NUCLEOTIDE SEQUENCE [LARGE SCALE GENOMIC DNA]</scope>
    <source>
        <strain evidence="2">LMG 22937</strain>
    </source>
</reference>
<evidence type="ECO:0000313" key="3">
    <source>
        <dbReference type="Proteomes" id="UP000054925"/>
    </source>
</evidence>
<dbReference type="Proteomes" id="UP000054925">
    <property type="component" value="Unassembled WGS sequence"/>
</dbReference>
<evidence type="ECO:0000256" key="1">
    <source>
        <dbReference type="SAM" id="MobiDB-lite"/>
    </source>
</evidence>
<feature type="region of interest" description="Disordered" evidence="1">
    <location>
        <begin position="92"/>
        <end position="116"/>
    </location>
</feature>
<gene>
    <name evidence="2" type="ORF">AWB67_04058</name>
</gene>
<organism evidence="2 3">
    <name type="scientific">Caballeronia terrestris</name>
    <dbReference type="NCBI Taxonomy" id="1226301"/>
    <lineage>
        <taxon>Bacteria</taxon>
        <taxon>Pseudomonadati</taxon>
        <taxon>Pseudomonadota</taxon>
        <taxon>Betaproteobacteria</taxon>
        <taxon>Burkholderiales</taxon>
        <taxon>Burkholderiaceae</taxon>
        <taxon>Caballeronia</taxon>
    </lineage>
</organism>
<comment type="caution">
    <text evidence="2">The sequence shown here is derived from an EMBL/GenBank/DDBJ whole genome shotgun (WGS) entry which is preliminary data.</text>
</comment>
<dbReference type="AlphaFoldDB" id="A0A158JN81"/>
<evidence type="ECO:0000313" key="2">
    <source>
        <dbReference type="EMBL" id="SAL70267.1"/>
    </source>
</evidence>
<accession>A0A158JN81</accession>
<protein>
    <submittedName>
        <fullName evidence="2">Uncharacterized protein</fullName>
    </submittedName>
</protein>
<proteinExistence type="predicted"/>
<dbReference type="EMBL" id="FCOL02000024">
    <property type="protein sequence ID" value="SAL70267.1"/>
    <property type="molecule type" value="Genomic_DNA"/>
</dbReference>
<feature type="compositionally biased region" description="Low complexity" evidence="1">
    <location>
        <begin position="95"/>
        <end position="106"/>
    </location>
</feature>
<name>A0A158JN81_9BURK</name>